<reference evidence="6" key="1">
    <citation type="submission" date="2012-12" db="EMBL/GenBank/DDBJ databases">
        <authorList>
            <person name="Hellsten U."/>
            <person name="Grimwood J."/>
            <person name="Chapman J.A."/>
            <person name="Shapiro H."/>
            <person name="Aerts A."/>
            <person name="Otillar R.P."/>
            <person name="Terry A.Y."/>
            <person name="Boore J.L."/>
            <person name="Simakov O."/>
            <person name="Marletaz F."/>
            <person name="Cho S.-J."/>
            <person name="Edsinger-Gonzales E."/>
            <person name="Havlak P."/>
            <person name="Kuo D.-H."/>
            <person name="Larsson T."/>
            <person name="Lv J."/>
            <person name="Arendt D."/>
            <person name="Savage R."/>
            <person name="Osoegawa K."/>
            <person name="de Jong P."/>
            <person name="Lindberg D.R."/>
            <person name="Seaver E.C."/>
            <person name="Weisblat D.A."/>
            <person name="Putnam N.H."/>
            <person name="Grigoriev I.V."/>
            <person name="Rokhsar D.S."/>
        </authorList>
    </citation>
    <scope>NUCLEOTIDE SEQUENCE</scope>
    <source>
        <strain evidence="6">I ESC-2004</strain>
    </source>
</reference>
<dbReference type="EMBL" id="AMQN01011034">
    <property type="status" value="NOT_ANNOTATED_CDS"/>
    <property type="molecule type" value="Genomic_DNA"/>
</dbReference>
<gene>
    <name evidence="4" type="ORF">CAPTEDRAFT_50638</name>
</gene>
<dbReference type="InterPro" id="IPR036028">
    <property type="entry name" value="SH3-like_dom_sf"/>
</dbReference>
<dbReference type="GO" id="GO:0016477">
    <property type="term" value="P:cell migration"/>
    <property type="evidence" value="ECO:0007669"/>
    <property type="project" value="TreeGrafter"/>
</dbReference>
<dbReference type="PROSITE" id="PS50002">
    <property type="entry name" value="SH3"/>
    <property type="match status" value="1"/>
</dbReference>
<keyword evidence="1 2" id="KW-0728">SH3 domain</keyword>
<dbReference type="PANTHER" id="PTHR14167">
    <property type="entry name" value="SH3 DOMAIN-CONTAINING"/>
    <property type="match status" value="1"/>
</dbReference>
<dbReference type="PANTHER" id="PTHR14167:SF92">
    <property type="entry name" value="CIN85 AND CD2AP RELATED, ISOFORM J"/>
    <property type="match status" value="1"/>
</dbReference>
<keyword evidence="6" id="KW-1185">Reference proteome</keyword>
<proteinExistence type="predicted"/>
<dbReference type="OMA" id="YDYSATH"/>
<evidence type="ECO:0000256" key="1">
    <source>
        <dbReference type="ARBA" id="ARBA00022443"/>
    </source>
</evidence>
<feature type="non-terminal residue" evidence="4">
    <location>
        <position position="1"/>
    </location>
</feature>
<feature type="non-terminal residue" evidence="4">
    <location>
        <position position="57"/>
    </location>
</feature>
<organism evidence="4">
    <name type="scientific">Capitella teleta</name>
    <name type="common">Polychaete worm</name>
    <dbReference type="NCBI Taxonomy" id="283909"/>
    <lineage>
        <taxon>Eukaryota</taxon>
        <taxon>Metazoa</taxon>
        <taxon>Spiralia</taxon>
        <taxon>Lophotrochozoa</taxon>
        <taxon>Annelida</taxon>
        <taxon>Polychaeta</taxon>
        <taxon>Sedentaria</taxon>
        <taxon>Scolecida</taxon>
        <taxon>Capitellidae</taxon>
        <taxon>Capitella</taxon>
    </lineage>
</organism>
<dbReference type="Pfam" id="PF00018">
    <property type="entry name" value="SH3_1"/>
    <property type="match status" value="1"/>
</dbReference>
<evidence type="ECO:0000259" key="3">
    <source>
        <dbReference type="PROSITE" id="PS50002"/>
    </source>
</evidence>
<reference evidence="5" key="3">
    <citation type="submission" date="2015-06" db="UniProtKB">
        <authorList>
            <consortium name="EnsemblMetazoa"/>
        </authorList>
    </citation>
    <scope>IDENTIFICATION</scope>
</reference>
<name>R7TU34_CAPTE</name>
<protein>
    <recommendedName>
        <fullName evidence="3">SH3 domain-containing protein</fullName>
    </recommendedName>
</protein>
<dbReference type="AlphaFoldDB" id="R7TU34"/>
<evidence type="ECO:0000313" key="5">
    <source>
        <dbReference type="EnsemblMetazoa" id="CapteP50638"/>
    </source>
</evidence>
<dbReference type="HOGENOM" id="CLU_186395_5_0_1"/>
<evidence type="ECO:0000256" key="2">
    <source>
        <dbReference type="PROSITE-ProRule" id="PRU00192"/>
    </source>
</evidence>
<evidence type="ECO:0000313" key="4">
    <source>
        <dbReference type="EMBL" id="ELT97112.1"/>
    </source>
</evidence>
<reference evidence="4 6" key="2">
    <citation type="journal article" date="2013" name="Nature">
        <title>Insights into bilaterian evolution from three spiralian genomes.</title>
        <authorList>
            <person name="Simakov O."/>
            <person name="Marletaz F."/>
            <person name="Cho S.J."/>
            <person name="Edsinger-Gonzales E."/>
            <person name="Havlak P."/>
            <person name="Hellsten U."/>
            <person name="Kuo D.H."/>
            <person name="Larsson T."/>
            <person name="Lv J."/>
            <person name="Arendt D."/>
            <person name="Savage R."/>
            <person name="Osoegawa K."/>
            <person name="de Jong P."/>
            <person name="Grimwood J."/>
            <person name="Chapman J.A."/>
            <person name="Shapiro H."/>
            <person name="Aerts A."/>
            <person name="Otillar R.P."/>
            <person name="Terry A.Y."/>
            <person name="Boore J.L."/>
            <person name="Grigoriev I.V."/>
            <person name="Lindberg D.R."/>
            <person name="Seaver E.C."/>
            <person name="Weisblat D.A."/>
            <person name="Putnam N.H."/>
            <person name="Rokhsar D.S."/>
        </authorList>
    </citation>
    <scope>NUCLEOTIDE SEQUENCE</scope>
    <source>
        <strain evidence="4 6">I ESC-2004</strain>
    </source>
</reference>
<dbReference type="InterPro" id="IPR001452">
    <property type="entry name" value="SH3_domain"/>
</dbReference>
<dbReference type="GO" id="GO:0007015">
    <property type="term" value="P:actin filament organization"/>
    <property type="evidence" value="ECO:0007669"/>
    <property type="project" value="TreeGrafter"/>
</dbReference>
<dbReference type="STRING" id="283909.R7TU34"/>
<dbReference type="EMBL" id="KB308652">
    <property type="protein sequence ID" value="ELT97112.1"/>
    <property type="molecule type" value="Genomic_DNA"/>
</dbReference>
<evidence type="ECO:0000313" key="6">
    <source>
        <dbReference type="Proteomes" id="UP000014760"/>
    </source>
</evidence>
<sequence length="57" mass="6414">VECVVEFDYEGQEDDELTIKVGDILTDVVKLPGGWWEGVSKGKKGVFPDNFVKEIKK</sequence>
<accession>R7TU34</accession>
<feature type="domain" description="SH3" evidence="3">
    <location>
        <begin position="1"/>
        <end position="57"/>
    </location>
</feature>
<dbReference type="SMART" id="SM00326">
    <property type="entry name" value="SH3"/>
    <property type="match status" value="1"/>
</dbReference>
<dbReference type="PRINTS" id="PR00452">
    <property type="entry name" value="SH3DOMAIN"/>
</dbReference>
<dbReference type="Proteomes" id="UP000014760">
    <property type="component" value="Unassembled WGS sequence"/>
</dbReference>
<dbReference type="PRINTS" id="PR00499">
    <property type="entry name" value="P67PHOX"/>
</dbReference>
<dbReference type="OrthoDB" id="10255964at2759"/>
<dbReference type="EnsemblMetazoa" id="CapteT50638">
    <property type="protein sequence ID" value="CapteP50638"/>
    <property type="gene ID" value="CapteG50638"/>
</dbReference>
<dbReference type="Gene3D" id="2.30.30.40">
    <property type="entry name" value="SH3 Domains"/>
    <property type="match status" value="1"/>
</dbReference>
<dbReference type="InterPro" id="IPR050384">
    <property type="entry name" value="Endophilin_SH3RF"/>
</dbReference>
<dbReference type="SUPFAM" id="SSF50044">
    <property type="entry name" value="SH3-domain"/>
    <property type="match status" value="1"/>
</dbReference>